<feature type="compositionally biased region" description="Acidic residues" evidence="1">
    <location>
        <begin position="313"/>
        <end position="331"/>
    </location>
</feature>
<name>A0A8H6TPS8_MYCCL</name>
<proteinExistence type="predicted"/>
<feature type="region of interest" description="Disordered" evidence="1">
    <location>
        <begin position="311"/>
        <end position="337"/>
    </location>
</feature>
<organism evidence="2 3">
    <name type="scientific">Mycena chlorophos</name>
    <name type="common">Agaric fungus</name>
    <name type="synonym">Agaricus chlorophos</name>
    <dbReference type="NCBI Taxonomy" id="658473"/>
    <lineage>
        <taxon>Eukaryota</taxon>
        <taxon>Fungi</taxon>
        <taxon>Dikarya</taxon>
        <taxon>Basidiomycota</taxon>
        <taxon>Agaricomycotina</taxon>
        <taxon>Agaricomycetes</taxon>
        <taxon>Agaricomycetidae</taxon>
        <taxon>Agaricales</taxon>
        <taxon>Marasmiineae</taxon>
        <taxon>Mycenaceae</taxon>
        <taxon>Mycena</taxon>
    </lineage>
</organism>
<evidence type="ECO:0000313" key="3">
    <source>
        <dbReference type="Proteomes" id="UP000613580"/>
    </source>
</evidence>
<evidence type="ECO:0000313" key="2">
    <source>
        <dbReference type="EMBL" id="KAF7319570.1"/>
    </source>
</evidence>
<dbReference type="Proteomes" id="UP000613580">
    <property type="component" value="Unassembled WGS sequence"/>
</dbReference>
<dbReference type="AlphaFoldDB" id="A0A8H6TPS8"/>
<reference evidence="2" key="1">
    <citation type="submission" date="2020-05" db="EMBL/GenBank/DDBJ databases">
        <title>Mycena genomes resolve the evolution of fungal bioluminescence.</title>
        <authorList>
            <person name="Tsai I.J."/>
        </authorList>
    </citation>
    <scope>NUCLEOTIDE SEQUENCE</scope>
    <source>
        <strain evidence="2">110903Hualien_Pintung</strain>
    </source>
</reference>
<evidence type="ECO:0008006" key="4">
    <source>
        <dbReference type="Google" id="ProtNLM"/>
    </source>
</evidence>
<dbReference type="OrthoDB" id="3365698at2759"/>
<dbReference type="EMBL" id="JACAZE010000003">
    <property type="protein sequence ID" value="KAF7319570.1"/>
    <property type="molecule type" value="Genomic_DNA"/>
</dbReference>
<evidence type="ECO:0000256" key="1">
    <source>
        <dbReference type="SAM" id="MobiDB-lite"/>
    </source>
</evidence>
<comment type="caution">
    <text evidence="2">The sequence shown here is derived from an EMBL/GenBank/DDBJ whole genome shotgun (WGS) entry which is preliminary data.</text>
</comment>
<sequence>MLGEILLWAGAEHWARKGSRGPWYLAHVCGLWRSIALALPQLWAEVWISNSRETAFSWSIRMAELEEHFLRSAHARLSVYIVWTQNLQHERVMLLMELVLRHCERWRTLVLVLSGDIDGLFELLEPAKTRLAVLEKLELHSDFSWSGHLQSEVFLHAPKLVDLAHEADGAMIQLPWNQIQSCYLAGSIGDHTRSLQSARNLVNLHLNVDGGRPPGVSIALPRLRHLCCFGGTDLINLAAPVLESLFLGVASELDLVSEFLARSRCPLKRLLVKEDMASDHHIRRLTDMEAVIGMLQRTPSLELLILVASSSPEEPEPESSGSEDSDTDEDPSPQPDVESLFDALQLTGSQLDIVLNLSTFVYGLPYDPIAWNSFMAMARSRSFASVRFLGSWDLSDVFVEQNVKEIKREELRMLVTTNFPQT</sequence>
<gene>
    <name evidence="2" type="ORF">HMN09_00296600</name>
</gene>
<accession>A0A8H6TPS8</accession>
<protein>
    <recommendedName>
        <fullName evidence="4">F-box domain-containing protein</fullName>
    </recommendedName>
</protein>
<keyword evidence="3" id="KW-1185">Reference proteome</keyword>